<dbReference type="EMBL" id="WJKJ01000244">
    <property type="protein sequence ID" value="MBD3365023.1"/>
    <property type="molecule type" value="Genomic_DNA"/>
</dbReference>
<protein>
    <submittedName>
        <fullName evidence="1">Uncharacterized protein</fullName>
    </submittedName>
</protein>
<accession>A0A9D5QCT8</accession>
<reference evidence="1" key="1">
    <citation type="submission" date="2019-11" db="EMBL/GenBank/DDBJ databases">
        <title>Microbial mats filling the niche in hypersaline microbial mats.</title>
        <authorList>
            <person name="Wong H.L."/>
            <person name="Macleod F.I."/>
            <person name="White R.A. III"/>
            <person name="Burns B.P."/>
        </authorList>
    </citation>
    <scope>NUCLEOTIDE SEQUENCE</scope>
    <source>
        <strain evidence="1">Bin_327</strain>
    </source>
</reference>
<dbReference type="Proteomes" id="UP000630660">
    <property type="component" value="Unassembled WGS sequence"/>
</dbReference>
<dbReference type="AlphaFoldDB" id="A0A9D5QCT8"/>
<name>A0A9D5QCT8_UNCW3</name>
<evidence type="ECO:0000313" key="1">
    <source>
        <dbReference type="EMBL" id="MBD3365023.1"/>
    </source>
</evidence>
<sequence length="106" mass="11884">MIVSLPFLANADTTTQEVSDSEDIISSEPVGIELDSEPELEIEEGDSVYVHTSEGVRLVIPLQKEPENIQRREIESLTEFTFTGEEIRKMPVEDIEDLLRALPGIN</sequence>
<gene>
    <name evidence="1" type="ORF">GF359_07390</name>
</gene>
<proteinExistence type="predicted"/>
<comment type="caution">
    <text evidence="1">The sequence shown here is derived from an EMBL/GenBank/DDBJ whole genome shotgun (WGS) entry which is preliminary data.</text>
</comment>
<evidence type="ECO:0000313" key="2">
    <source>
        <dbReference type="Proteomes" id="UP000630660"/>
    </source>
</evidence>
<organism evidence="1 2">
    <name type="scientific">candidate division WOR-3 bacterium</name>
    <dbReference type="NCBI Taxonomy" id="2052148"/>
    <lineage>
        <taxon>Bacteria</taxon>
        <taxon>Bacteria division WOR-3</taxon>
    </lineage>
</organism>